<evidence type="ECO:0000313" key="3">
    <source>
        <dbReference type="Proteomes" id="UP000030748"/>
    </source>
</evidence>
<dbReference type="InterPro" id="IPR013087">
    <property type="entry name" value="Znf_C2H2_type"/>
</dbReference>
<dbReference type="STRING" id="4155.A0A022R030"/>
<sequence>MGEKKKKDTSNTTVCLSLKKSLHCKSEPSDVHDPTVKKKGSSCCLESISNLKKCMTHRSCRRRRRPPENPAANCSPISIGSGGGGGAFVGTRGTRNSGNIIFTENEFSEMYTNGENGGAKCHTCGEQFVNWENLESHHLSNHAVTELTEDDSSRKIVEIICGSSKLNPESRCITIERVLKIHNTQKTLTRFEDYREMVKTKANEHPNKHPRCLADGNELMMFYGTILECSLGINGSSGLCASGRCCVCIIIRNGFPAKREIKLGQMGVFTASTSGRAFESIEIDCENEPLVRKALIVCRVIAGRVHLPLRNILESSNLYDSLADKVGSDSEIEELYLLSPKALLPCFVVVCKA</sequence>
<name>A0A022R030_ERYGU</name>
<dbReference type="Proteomes" id="UP000030748">
    <property type="component" value="Unassembled WGS sequence"/>
</dbReference>
<dbReference type="PANTHER" id="PTHR31681">
    <property type="entry name" value="C2H2-LIKE ZINC FINGER PROTEIN"/>
    <property type="match status" value="1"/>
</dbReference>
<dbReference type="PROSITE" id="PS00028">
    <property type="entry name" value="ZINC_FINGER_C2H2_1"/>
    <property type="match status" value="1"/>
</dbReference>
<dbReference type="EMBL" id="KI630752">
    <property type="protein sequence ID" value="EYU33591.1"/>
    <property type="molecule type" value="Genomic_DNA"/>
</dbReference>
<dbReference type="eggNOG" id="ENOG502QRFA">
    <property type="taxonomic scope" value="Eukaryota"/>
</dbReference>
<gene>
    <name evidence="2" type="ORF">MIMGU_mgv1a020366mg</name>
</gene>
<dbReference type="AlphaFoldDB" id="A0A022R030"/>
<dbReference type="PANTHER" id="PTHR31681:SF39">
    <property type="entry name" value="OS01G0785900 PROTEIN"/>
    <property type="match status" value="1"/>
</dbReference>
<protein>
    <recommendedName>
        <fullName evidence="1">C2H2-type domain-containing protein</fullName>
    </recommendedName>
</protein>
<reference evidence="2 3" key="1">
    <citation type="journal article" date="2013" name="Proc. Natl. Acad. Sci. U.S.A.">
        <title>Fine-scale variation in meiotic recombination in Mimulus inferred from population shotgun sequencing.</title>
        <authorList>
            <person name="Hellsten U."/>
            <person name="Wright K.M."/>
            <person name="Jenkins J."/>
            <person name="Shu S."/>
            <person name="Yuan Y."/>
            <person name="Wessler S.R."/>
            <person name="Schmutz J."/>
            <person name="Willis J.H."/>
            <person name="Rokhsar D.S."/>
        </authorList>
    </citation>
    <scope>NUCLEOTIDE SEQUENCE [LARGE SCALE GENOMIC DNA]</scope>
    <source>
        <strain evidence="3">cv. DUN x IM62</strain>
    </source>
</reference>
<proteinExistence type="predicted"/>
<evidence type="ECO:0000259" key="1">
    <source>
        <dbReference type="PROSITE" id="PS00028"/>
    </source>
</evidence>
<feature type="domain" description="C2H2-type" evidence="1">
    <location>
        <begin position="121"/>
        <end position="142"/>
    </location>
</feature>
<dbReference type="Gene3D" id="3.90.228.10">
    <property type="match status" value="1"/>
</dbReference>
<dbReference type="PhylomeDB" id="A0A022R030"/>
<accession>A0A022R030</accession>
<dbReference type="SUPFAM" id="SSF56399">
    <property type="entry name" value="ADP-ribosylation"/>
    <property type="match status" value="1"/>
</dbReference>
<dbReference type="FunFam" id="3.90.228.10:FF:000015">
    <property type="entry name" value="C2H2-like zinc finger protein"/>
    <property type="match status" value="1"/>
</dbReference>
<organism evidence="2 3">
    <name type="scientific">Erythranthe guttata</name>
    <name type="common">Yellow monkey flower</name>
    <name type="synonym">Mimulus guttatus</name>
    <dbReference type="NCBI Taxonomy" id="4155"/>
    <lineage>
        <taxon>Eukaryota</taxon>
        <taxon>Viridiplantae</taxon>
        <taxon>Streptophyta</taxon>
        <taxon>Embryophyta</taxon>
        <taxon>Tracheophyta</taxon>
        <taxon>Spermatophyta</taxon>
        <taxon>Magnoliopsida</taxon>
        <taxon>eudicotyledons</taxon>
        <taxon>Gunneridae</taxon>
        <taxon>Pentapetalae</taxon>
        <taxon>asterids</taxon>
        <taxon>lamiids</taxon>
        <taxon>Lamiales</taxon>
        <taxon>Phrymaceae</taxon>
        <taxon>Erythranthe</taxon>
    </lineage>
</organism>
<keyword evidence="3" id="KW-1185">Reference proteome</keyword>
<evidence type="ECO:0000313" key="2">
    <source>
        <dbReference type="EMBL" id="EYU33591.1"/>
    </source>
</evidence>